<dbReference type="GO" id="GO:0097446">
    <property type="term" value="P:protein localization to eisosome filament"/>
    <property type="evidence" value="ECO:0007669"/>
    <property type="project" value="EnsemblFungi"/>
</dbReference>
<feature type="coiled-coil region" evidence="1">
    <location>
        <begin position="568"/>
        <end position="628"/>
    </location>
</feature>
<dbReference type="HOGENOM" id="CLU_018313_0_0_1"/>
<keyword evidence="1" id="KW-0175">Coiled coil</keyword>
<accession>G8BRY4</accession>
<dbReference type="OrthoDB" id="4068250at2759"/>
<keyword evidence="4" id="KW-1185">Reference proteome</keyword>
<feature type="compositionally biased region" description="Acidic residues" evidence="2">
    <location>
        <begin position="145"/>
        <end position="186"/>
    </location>
</feature>
<protein>
    <submittedName>
        <fullName evidence="3">Uncharacterized protein</fullName>
    </submittedName>
</protein>
<dbReference type="AlphaFoldDB" id="G8BRY4"/>
<gene>
    <name evidence="3" type="primary">TPHA0D04250</name>
    <name evidence="3" type="ordered locus">TPHA_0D04250</name>
</gene>
<dbReference type="RefSeq" id="XP_003685493.1">
    <property type="nucleotide sequence ID" value="XM_003685445.1"/>
</dbReference>
<evidence type="ECO:0000256" key="2">
    <source>
        <dbReference type="SAM" id="MobiDB-lite"/>
    </source>
</evidence>
<dbReference type="GO" id="GO:0042149">
    <property type="term" value="P:cellular response to glucose starvation"/>
    <property type="evidence" value="ECO:0007669"/>
    <property type="project" value="EnsemblFungi"/>
</dbReference>
<sequence length="629" mass="72745">MSKRKDTFTVLEDHPGQEPQQTFLTRHISRKSENTEYISPFRNPQDTVRSNYAKSLKEKKFPTTSATSNFNKMVPGEMGYSSLAKNDKRAKDIQFPKYLLDNEKRQAQLLMELQIKEHKLHELQKSSRVLVLDEDKNELVLEESSSSDEEEESEEDDDDGDEGEDEDGDESVEEEKYVEEEEDNNAEENISEKIESIIGELDSQNENVSKNAEILEEQSNVVDTEASQHESKGESLDEEEEEEDTEQDAVGPIDPSIVPMVRIPPICTDLLSAPKTNATFSIKSLISGAKGSNKTAKAGASNMTLGVAVPETHAVASPENPEYLVRTNEYNIVSKAVYDQMNYEQKLHSEWLKNFNAAEDEKYNTKKQEYEDKLVELQKQLDDIEEKKKISNMKKQQKIEIMEYQLVKNVLDVQSKYNVDKGKVIKETELMKLQKINAKEDLLAKQLDVKNEIEKLNNEKEAITNEYNIWNGNLENLTTLLDEKIAKIEAINENNMRIQKDIEVLQVKKLNLENEIKDHEEKDKLNKDVLQKLNVEKDYLPRLNEIDEQIAAKFDKLAIIKNETISENNQLSILTKKLEEERIAHENEIKMKNEKMKREQDELLQKKLTELQEKHNEEMAEIQKKYQEK</sequence>
<feature type="compositionally biased region" description="Basic and acidic residues" evidence="2">
    <location>
        <begin position="124"/>
        <end position="139"/>
    </location>
</feature>
<name>G8BRY4_TETPH</name>
<feature type="compositionally biased region" description="Basic and acidic residues" evidence="2">
    <location>
        <begin position="226"/>
        <end position="235"/>
    </location>
</feature>
<dbReference type="Proteomes" id="UP000005666">
    <property type="component" value="Chromosome 4"/>
</dbReference>
<feature type="compositionally biased region" description="Acidic residues" evidence="2">
    <location>
        <begin position="236"/>
        <end position="247"/>
    </location>
</feature>
<proteinExistence type="predicted"/>
<dbReference type="EMBL" id="HE612859">
    <property type="protein sequence ID" value="CCE63059.1"/>
    <property type="molecule type" value="Genomic_DNA"/>
</dbReference>
<feature type="coiled-coil region" evidence="1">
    <location>
        <begin position="360"/>
        <end position="394"/>
    </location>
</feature>
<dbReference type="eggNOG" id="ENOG502RJFX">
    <property type="taxonomic scope" value="Eukaryota"/>
</dbReference>
<dbReference type="OMA" id="TEEEIMY"/>
<feature type="region of interest" description="Disordered" evidence="2">
    <location>
        <begin position="124"/>
        <end position="202"/>
    </location>
</feature>
<feature type="compositionally biased region" description="Basic and acidic residues" evidence="2">
    <location>
        <begin position="1"/>
        <end position="16"/>
    </location>
</feature>
<dbReference type="GO" id="GO:0032126">
    <property type="term" value="C:eisosome"/>
    <property type="evidence" value="ECO:0007669"/>
    <property type="project" value="EnsemblFungi"/>
</dbReference>
<organism evidence="3 4">
    <name type="scientific">Tetrapisispora phaffii (strain ATCC 24235 / CBS 4417 / NBRC 1672 / NRRL Y-8282 / UCD 70-5)</name>
    <name type="common">Yeast</name>
    <name type="synonym">Fabospora phaffii</name>
    <dbReference type="NCBI Taxonomy" id="1071381"/>
    <lineage>
        <taxon>Eukaryota</taxon>
        <taxon>Fungi</taxon>
        <taxon>Dikarya</taxon>
        <taxon>Ascomycota</taxon>
        <taxon>Saccharomycotina</taxon>
        <taxon>Saccharomycetes</taxon>
        <taxon>Saccharomycetales</taxon>
        <taxon>Saccharomycetaceae</taxon>
        <taxon>Tetrapisispora</taxon>
    </lineage>
</organism>
<dbReference type="GeneID" id="11534546"/>
<evidence type="ECO:0000256" key="1">
    <source>
        <dbReference type="SAM" id="Coils"/>
    </source>
</evidence>
<feature type="region of interest" description="Disordered" evidence="2">
    <location>
        <begin position="217"/>
        <end position="257"/>
    </location>
</feature>
<evidence type="ECO:0000313" key="3">
    <source>
        <dbReference type="EMBL" id="CCE63059.1"/>
    </source>
</evidence>
<dbReference type="KEGG" id="tpf:TPHA_0D04250"/>
<feature type="region of interest" description="Disordered" evidence="2">
    <location>
        <begin position="1"/>
        <end position="21"/>
    </location>
</feature>
<evidence type="ECO:0000313" key="4">
    <source>
        <dbReference type="Proteomes" id="UP000005666"/>
    </source>
</evidence>
<reference evidence="3 4" key="1">
    <citation type="journal article" date="2011" name="Proc. Natl. Acad. Sci. U.S.A.">
        <title>Evolutionary erosion of yeast sex chromosomes by mating-type switching accidents.</title>
        <authorList>
            <person name="Gordon J.L."/>
            <person name="Armisen D."/>
            <person name="Proux-Wera E."/>
            <person name="Oheigeartaigh S.S."/>
            <person name="Byrne K.P."/>
            <person name="Wolfe K.H."/>
        </authorList>
    </citation>
    <scope>NUCLEOTIDE SEQUENCE [LARGE SCALE GENOMIC DNA]</scope>
    <source>
        <strain evidence="4">ATCC 24235 / CBS 4417 / NBRC 1672 / NRRL Y-8282 / UCD 70-5</strain>
    </source>
</reference>
<feature type="coiled-coil region" evidence="1">
    <location>
        <begin position="439"/>
        <end position="522"/>
    </location>
</feature>